<dbReference type="EMBL" id="KZ772686">
    <property type="protein sequence ID" value="PTQ45444.1"/>
    <property type="molecule type" value="Genomic_DNA"/>
</dbReference>
<accession>A0A2R6XH68</accession>
<proteinExistence type="predicted"/>
<evidence type="ECO:0000313" key="1">
    <source>
        <dbReference type="EMBL" id="PTQ45444.1"/>
    </source>
</evidence>
<sequence>MFAPGLLRCRWCWRGLGRSELHASSLRGILIPMLSGISVLSYAVGPGGSRPEIWLLCIFEFFLYQQFGL</sequence>
<reference evidence="2" key="1">
    <citation type="journal article" date="2017" name="Cell">
        <title>Insights into land plant evolution garnered from the Marchantia polymorpha genome.</title>
        <authorList>
            <person name="Bowman J.L."/>
            <person name="Kohchi T."/>
            <person name="Yamato K.T."/>
            <person name="Jenkins J."/>
            <person name="Shu S."/>
            <person name="Ishizaki K."/>
            <person name="Yamaoka S."/>
            <person name="Nishihama R."/>
            <person name="Nakamura Y."/>
            <person name="Berger F."/>
            <person name="Adam C."/>
            <person name="Aki S.S."/>
            <person name="Althoff F."/>
            <person name="Araki T."/>
            <person name="Arteaga-Vazquez M.A."/>
            <person name="Balasubrmanian S."/>
            <person name="Barry K."/>
            <person name="Bauer D."/>
            <person name="Boehm C.R."/>
            <person name="Briginshaw L."/>
            <person name="Caballero-Perez J."/>
            <person name="Catarino B."/>
            <person name="Chen F."/>
            <person name="Chiyoda S."/>
            <person name="Chovatia M."/>
            <person name="Davies K.M."/>
            <person name="Delmans M."/>
            <person name="Demura T."/>
            <person name="Dierschke T."/>
            <person name="Dolan L."/>
            <person name="Dorantes-Acosta A.E."/>
            <person name="Eklund D.M."/>
            <person name="Florent S.N."/>
            <person name="Flores-Sandoval E."/>
            <person name="Fujiyama A."/>
            <person name="Fukuzawa H."/>
            <person name="Galik B."/>
            <person name="Grimanelli D."/>
            <person name="Grimwood J."/>
            <person name="Grossniklaus U."/>
            <person name="Hamada T."/>
            <person name="Haseloff J."/>
            <person name="Hetherington A.J."/>
            <person name="Higo A."/>
            <person name="Hirakawa Y."/>
            <person name="Hundley H.N."/>
            <person name="Ikeda Y."/>
            <person name="Inoue K."/>
            <person name="Inoue S.I."/>
            <person name="Ishida S."/>
            <person name="Jia Q."/>
            <person name="Kakita M."/>
            <person name="Kanazawa T."/>
            <person name="Kawai Y."/>
            <person name="Kawashima T."/>
            <person name="Kennedy M."/>
            <person name="Kinose K."/>
            <person name="Kinoshita T."/>
            <person name="Kohara Y."/>
            <person name="Koide E."/>
            <person name="Komatsu K."/>
            <person name="Kopischke S."/>
            <person name="Kubo M."/>
            <person name="Kyozuka J."/>
            <person name="Lagercrantz U."/>
            <person name="Lin S.S."/>
            <person name="Lindquist E."/>
            <person name="Lipzen A.M."/>
            <person name="Lu C.W."/>
            <person name="De Luna E."/>
            <person name="Martienssen R.A."/>
            <person name="Minamino N."/>
            <person name="Mizutani M."/>
            <person name="Mizutani M."/>
            <person name="Mochizuki N."/>
            <person name="Monte I."/>
            <person name="Mosher R."/>
            <person name="Nagasaki H."/>
            <person name="Nakagami H."/>
            <person name="Naramoto S."/>
            <person name="Nishitani K."/>
            <person name="Ohtani M."/>
            <person name="Okamoto T."/>
            <person name="Okumura M."/>
            <person name="Phillips J."/>
            <person name="Pollak B."/>
            <person name="Reinders A."/>
            <person name="Rovekamp M."/>
            <person name="Sano R."/>
            <person name="Sawa S."/>
            <person name="Schmid M.W."/>
            <person name="Shirakawa M."/>
            <person name="Solano R."/>
            <person name="Spunde A."/>
            <person name="Suetsugu N."/>
            <person name="Sugano S."/>
            <person name="Sugiyama A."/>
            <person name="Sun R."/>
            <person name="Suzuki Y."/>
            <person name="Takenaka M."/>
            <person name="Takezawa D."/>
            <person name="Tomogane H."/>
            <person name="Tsuzuki M."/>
            <person name="Ueda T."/>
            <person name="Umeda M."/>
            <person name="Ward J.M."/>
            <person name="Watanabe Y."/>
            <person name="Yazaki K."/>
            <person name="Yokoyama R."/>
            <person name="Yoshitake Y."/>
            <person name="Yotsui I."/>
            <person name="Zachgo S."/>
            <person name="Schmutz J."/>
        </authorList>
    </citation>
    <scope>NUCLEOTIDE SEQUENCE [LARGE SCALE GENOMIC DNA]</scope>
    <source>
        <strain evidence="2">Tak-1</strain>
    </source>
</reference>
<gene>
    <name evidence="1" type="ORF">MARPO_0014s0009</name>
</gene>
<dbReference type="Gramene" id="Mp1g12170.1">
    <property type="protein sequence ID" value="Mp1g12170.1.cds1"/>
    <property type="gene ID" value="Mp1g12170"/>
</dbReference>
<organism evidence="1 2">
    <name type="scientific">Marchantia polymorpha</name>
    <name type="common">Common liverwort</name>
    <name type="synonym">Marchantia aquatica</name>
    <dbReference type="NCBI Taxonomy" id="3197"/>
    <lineage>
        <taxon>Eukaryota</taxon>
        <taxon>Viridiplantae</taxon>
        <taxon>Streptophyta</taxon>
        <taxon>Embryophyta</taxon>
        <taxon>Marchantiophyta</taxon>
        <taxon>Marchantiopsida</taxon>
        <taxon>Marchantiidae</taxon>
        <taxon>Marchantiales</taxon>
        <taxon>Marchantiaceae</taxon>
        <taxon>Marchantia</taxon>
    </lineage>
</organism>
<name>A0A2R6XH68_MARPO</name>
<evidence type="ECO:0000313" key="2">
    <source>
        <dbReference type="Proteomes" id="UP000244005"/>
    </source>
</evidence>
<dbReference type="AlphaFoldDB" id="A0A2R6XH68"/>
<protein>
    <submittedName>
        <fullName evidence="1">Uncharacterized protein</fullName>
    </submittedName>
</protein>
<dbReference type="Proteomes" id="UP000244005">
    <property type="component" value="Unassembled WGS sequence"/>
</dbReference>
<keyword evidence="2" id="KW-1185">Reference proteome</keyword>